<feature type="compositionally biased region" description="Basic and acidic residues" evidence="2">
    <location>
        <begin position="282"/>
        <end position="294"/>
    </location>
</feature>
<dbReference type="Proteomes" id="UP000182248">
    <property type="component" value="Unassembled WGS sequence"/>
</dbReference>
<evidence type="ECO:0000313" key="4">
    <source>
        <dbReference type="Proteomes" id="UP000182248"/>
    </source>
</evidence>
<evidence type="ECO:0000256" key="1">
    <source>
        <dbReference type="PROSITE-ProRule" id="PRU00339"/>
    </source>
</evidence>
<dbReference type="PROSITE" id="PS50293">
    <property type="entry name" value="TPR_REGION"/>
    <property type="match status" value="1"/>
</dbReference>
<evidence type="ECO:0000313" key="3">
    <source>
        <dbReference type="EMBL" id="SFW42909.1"/>
    </source>
</evidence>
<keyword evidence="4" id="KW-1185">Reference proteome</keyword>
<dbReference type="PANTHER" id="PTHR12558:SF13">
    <property type="entry name" value="CELL DIVISION CYCLE PROTEIN 27 HOMOLOG"/>
    <property type="match status" value="1"/>
</dbReference>
<proteinExistence type="predicted"/>
<organism evidence="3 4">
    <name type="scientific">Sinomicrobium oceani</name>
    <dbReference type="NCBI Taxonomy" id="1150368"/>
    <lineage>
        <taxon>Bacteria</taxon>
        <taxon>Pseudomonadati</taxon>
        <taxon>Bacteroidota</taxon>
        <taxon>Flavobacteriia</taxon>
        <taxon>Flavobacteriales</taxon>
        <taxon>Flavobacteriaceae</taxon>
        <taxon>Sinomicrobium</taxon>
    </lineage>
</organism>
<dbReference type="RefSeq" id="WP_245776999.1">
    <property type="nucleotide sequence ID" value="NZ_FPJE01000007.1"/>
</dbReference>
<keyword evidence="1" id="KW-0802">TPR repeat</keyword>
<accession>A0A1K1P634</accession>
<feature type="repeat" description="TPR" evidence="1">
    <location>
        <begin position="126"/>
        <end position="159"/>
    </location>
</feature>
<dbReference type="InterPro" id="IPR019734">
    <property type="entry name" value="TPR_rpt"/>
</dbReference>
<protein>
    <submittedName>
        <fullName evidence="3">Tetratricopeptide repeat-containing protein</fullName>
    </submittedName>
</protein>
<evidence type="ECO:0000256" key="2">
    <source>
        <dbReference type="SAM" id="MobiDB-lite"/>
    </source>
</evidence>
<dbReference type="STRING" id="1150368.SAMN02927921_01636"/>
<dbReference type="SMART" id="SM00028">
    <property type="entry name" value="TPR"/>
    <property type="match status" value="3"/>
</dbReference>
<dbReference type="InterPro" id="IPR011990">
    <property type="entry name" value="TPR-like_helical_dom_sf"/>
</dbReference>
<dbReference type="Gene3D" id="1.25.40.10">
    <property type="entry name" value="Tetratricopeptide repeat domain"/>
    <property type="match status" value="2"/>
</dbReference>
<sequence length="309" mass="34762">MTVFSIHSSITGNRDQHQMIIPAYLLTAVLFFSCLSSKAQDKGKDAEAEKTIKASENLTYEANKQLAGDDFEDAEVSYRKAIAKNPENATAKYNLGNAYYRREDLGEAFSRYKQAGETATDQAAKHRAYHNLGNVFMKNKEYQKAVEAYKEALRNDPTDEETRYNLALAKEMLEKNPPQNNDDNKDDKNQDQNKDKDQQDQDKQDQNQGGEDNKDQDQKDQGDQGDKGDQPEDNKDKGNDDKGGQDQKDQGEDGQPEDGEGQPQPGQSELSPQQIQALLEAMGREEKRVQDKINAKKAKGAKTSTEKDW</sequence>
<name>A0A1K1P634_9FLAO</name>
<dbReference type="AlphaFoldDB" id="A0A1K1P634"/>
<dbReference type="PANTHER" id="PTHR12558">
    <property type="entry name" value="CELL DIVISION CYCLE 16,23,27"/>
    <property type="match status" value="1"/>
</dbReference>
<feature type="repeat" description="TPR" evidence="1">
    <location>
        <begin position="89"/>
        <end position="122"/>
    </location>
</feature>
<dbReference type="EMBL" id="FPJE01000007">
    <property type="protein sequence ID" value="SFW42909.1"/>
    <property type="molecule type" value="Genomic_DNA"/>
</dbReference>
<dbReference type="Pfam" id="PF00515">
    <property type="entry name" value="TPR_1"/>
    <property type="match status" value="1"/>
</dbReference>
<feature type="compositionally biased region" description="Basic and acidic residues" evidence="2">
    <location>
        <begin position="182"/>
        <end position="251"/>
    </location>
</feature>
<dbReference type="PROSITE" id="PS50005">
    <property type="entry name" value="TPR"/>
    <property type="match status" value="2"/>
</dbReference>
<reference evidence="3 4" key="1">
    <citation type="submission" date="2016-11" db="EMBL/GenBank/DDBJ databases">
        <authorList>
            <person name="Jaros S."/>
            <person name="Januszkiewicz K."/>
            <person name="Wedrychowicz H."/>
        </authorList>
    </citation>
    <scope>NUCLEOTIDE SEQUENCE [LARGE SCALE GENOMIC DNA]</scope>
    <source>
        <strain evidence="3 4">CGMCC 1.12145</strain>
    </source>
</reference>
<dbReference type="SUPFAM" id="SSF48452">
    <property type="entry name" value="TPR-like"/>
    <property type="match status" value="1"/>
</dbReference>
<dbReference type="Pfam" id="PF13432">
    <property type="entry name" value="TPR_16"/>
    <property type="match status" value="1"/>
</dbReference>
<gene>
    <name evidence="3" type="ORF">SAMN02927921_01636</name>
</gene>
<feature type="region of interest" description="Disordered" evidence="2">
    <location>
        <begin position="173"/>
        <end position="309"/>
    </location>
</feature>